<dbReference type="AlphaFoldDB" id="A0A699UPH7"/>
<accession>A0A699UPH7</accession>
<sequence length="70" mass="7892">MEFFLYRFNPSGIYHGFLDVFGFSSTHEDDLLSNGVQTEIADRKCAYLTNQHDVTTSPLDDMTVGARGEI</sequence>
<proteinExistence type="predicted"/>
<evidence type="ECO:0000313" key="1">
    <source>
        <dbReference type="EMBL" id="GFD23266.1"/>
    </source>
</evidence>
<organism evidence="1">
    <name type="scientific">Tanacetum cinerariifolium</name>
    <name type="common">Dalmatian daisy</name>
    <name type="synonym">Chrysanthemum cinerariifolium</name>
    <dbReference type="NCBI Taxonomy" id="118510"/>
    <lineage>
        <taxon>Eukaryota</taxon>
        <taxon>Viridiplantae</taxon>
        <taxon>Streptophyta</taxon>
        <taxon>Embryophyta</taxon>
        <taxon>Tracheophyta</taxon>
        <taxon>Spermatophyta</taxon>
        <taxon>Magnoliopsida</taxon>
        <taxon>eudicotyledons</taxon>
        <taxon>Gunneridae</taxon>
        <taxon>Pentapetalae</taxon>
        <taxon>asterids</taxon>
        <taxon>campanulids</taxon>
        <taxon>Asterales</taxon>
        <taxon>Asteraceae</taxon>
        <taxon>Asteroideae</taxon>
        <taxon>Anthemideae</taxon>
        <taxon>Anthemidinae</taxon>
        <taxon>Tanacetum</taxon>
    </lineage>
</organism>
<gene>
    <name evidence="1" type="ORF">Tci_895235</name>
</gene>
<comment type="caution">
    <text evidence="1">The sequence shown here is derived from an EMBL/GenBank/DDBJ whole genome shotgun (WGS) entry which is preliminary data.</text>
</comment>
<name>A0A699UPH7_TANCI</name>
<dbReference type="EMBL" id="BKCJ011343554">
    <property type="protein sequence ID" value="GFD23266.1"/>
    <property type="molecule type" value="Genomic_DNA"/>
</dbReference>
<reference evidence="1" key="1">
    <citation type="journal article" date="2019" name="Sci. Rep.">
        <title>Draft genome of Tanacetum cinerariifolium, the natural source of mosquito coil.</title>
        <authorList>
            <person name="Yamashiro T."/>
            <person name="Shiraishi A."/>
            <person name="Satake H."/>
            <person name="Nakayama K."/>
        </authorList>
    </citation>
    <scope>NUCLEOTIDE SEQUENCE</scope>
</reference>
<protein>
    <submittedName>
        <fullName evidence="1">Uncharacterized protein</fullName>
    </submittedName>
</protein>